<feature type="binding site" evidence="4">
    <location>
        <position position="175"/>
    </location>
    <ligand>
        <name>L-glutamate</name>
        <dbReference type="ChEBI" id="CHEBI:29985"/>
    </ligand>
</feature>
<comment type="cofactor">
    <cofactor evidence="4">
        <name>adenosylcob(III)alamin</name>
        <dbReference type="ChEBI" id="CHEBI:18408"/>
    </cofactor>
</comment>
<proteinExistence type="inferred from homology"/>
<feature type="binding site" evidence="4">
    <location>
        <position position="297"/>
    </location>
    <ligand>
        <name>adenosylcob(III)alamin</name>
        <dbReference type="ChEBI" id="CHEBI:18408"/>
    </ligand>
</feature>
<feature type="binding site" evidence="4">
    <location>
        <position position="184"/>
    </location>
    <ligand>
        <name>adenosylcob(III)alamin</name>
        <dbReference type="ChEBI" id="CHEBI:18408"/>
    </ligand>
</feature>
<dbReference type="Gene3D" id="3.90.970.10">
    <property type="match status" value="1"/>
</dbReference>
<comment type="catalytic activity">
    <reaction evidence="4">
        <text>(2S,3S)-3-methyl-L-aspartate = L-glutamate</text>
        <dbReference type="Rhea" id="RHEA:12857"/>
        <dbReference type="ChEBI" id="CHEBI:29985"/>
        <dbReference type="ChEBI" id="CHEBI:58724"/>
        <dbReference type="EC" id="5.4.99.1"/>
    </reaction>
</comment>
<feature type="binding site" evidence="4">
    <location>
        <position position="185"/>
    </location>
    <ligand>
        <name>L-glutamate</name>
        <dbReference type="ChEBI" id="CHEBI:29985"/>
    </ligand>
</feature>
<comment type="caution">
    <text evidence="4">Lacks conserved residue(s) required for the propagation of feature annotation.</text>
</comment>
<dbReference type="InterPro" id="IPR006396">
    <property type="entry name" value="Glu_mut_E"/>
</dbReference>
<accession>A0ABD5PF94</accession>
<dbReference type="Proteomes" id="UP001595921">
    <property type="component" value="Unassembled WGS sequence"/>
</dbReference>
<dbReference type="GO" id="GO:0019553">
    <property type="term" value="P:L-glutamate catabolic process via L-citramalate"/>
    <property type="evidence" value="ECO:0007669"/>
    <property type="project" value="UniProtKB-UniRule"/>
</dbReference>
<comment type="pathway">
    <text evidence="4">Amino-acid degradation; L-glutamate degradation via mesaconate pathway; acetate and pyruvate from L-glutamate: step 1/4.</text>
</comment>
<feature type="region of interest" description="Disordered" evidence="5">
    <location>
        <begin position="473"/>
        <end position="505"/>
    </location>
</feature>
<dbReference type="SUPFAM" id="SSF51703">
    <property type="entry name" value="Cobalamin (vitamin B12)-dependent enzymes"/>
    <property type="match status" value="1"/>
</dbReference>
<feature type="binding site" evidence="4">
    <location>
        <begin position="153"/>
        <end position="154"/>
    </location>
    <ligand>
        <name>L-glutamate</name>
        <dbReference type="ChEBI" id="CHEBI:29985"/>
    </ligand>
</feature>
<comment type="caution">
    <text evidence="6">The sequence shown here is derived from an EMBL/GenBank/DDBJ whole genome shotgun (WGS) entry which is preliminary data.</text>
</comment>
<evidence type="ECO:0000256" key="5">
    <source>
        <dbReference type="SAM" id="MobiDB-lite"/>
    </source>
</evidence>
<comment type="similarity">
    <text evidence="4">Belongs to the methylaspartate mutase GlmE subunit family.</text>
</comment>
<keyword evidence="3 4" id="KW-0170">Cobalt</keyword>
<feature type="binding site" evidence="4">
    <location>
        <position position="127"/>
    </location>
    <ligand>
        <name>adenosylcob(III)alamin</name>
        <dbReference type="ChEBI" id="CHEBI:18408"/>
    </ligand>
</feature>
<comment type="function">
    <text evidence="4">Catalyzes the carbon skeleton rearrangement of L-glutamate to L-threo-3-methylaspartate ((2S,3S)-3-methylaspartate).</text>
</comment>
<dbReference type="Pfam" id="PF06368">
    <property type="entry name" value="Met_asp_mut_E"/>
    <property type="match status" value="1"/>
</dbReference>
<dbReference type="Gene3D" id="3.20.20.240">
    <property type="entry name" value="Methylmalonyl-CoA mutase"/>
    <property type="match status" value="1"/>
</dbReference>
<dbReference type="EMBL" id="JBHSDS010000008">
    <property type="protein sequence ID" value="MFC4359179.1"/>
    <property type="molecule type" value="Genomic_DNA"/>
</dbReference>
<keyword evidence="2 4" id="KW-0413">Isomerase</keyword>
<evidence type="ECO:0000256" key="4">
    <source>
        <dbReference type="HAMAP-Rule" id="MF_01923"/>
    </source>
</evidence>
<dbReference type="EC" id="5.4.99.1" evidence="4"/>
<evidence type="ECO:0000313" key="7">
    <source>
        <dbReference type="Proteomes" id="UP001595921"/>
    </source>
</evidence>
<keyword evidence="7" id="KW-1185">Reference proteome</keyword>
<dbReference type="RefSeq" id="WP_267622941.1">
    <property type="nucleotide sequence ID" value="NZ_JAODIW010000006.1"/>
</dbReference>
<reference evidence="6 7" key="1">
    <citation type="journal article" date="2019" name="Int. J. Syst. Evol. Microbiol.">
        <title>The Global Catalogue of Microorganisms (GCM) 10K type strain sequencing project: providing services to taxonomists for standard genome sequencing and annotation.</title>
        <authorList>
            <consortium name="The Broad Institute Genomics Platform"/>
            <consortium name="The Broad Institute Genome Sequencing Center for Infectious Disease"/>
            <person name="Wu L."/>
            <person name="Ma J."/>
        </authorList>
    </citation>
    <scope>NUCLEOTIDE SEQUENCE [LARGE SCALE GENOMIC DNA]</scope>
    <source>
        <strain evidence="6 7">CGMCC 1.12553</strain>
    </source>
</reference>
<feature type="binding site" evidence="4">
    <location>
        <position position="70"/>
    </location>
    <ligand>
        <name>L-glutamate</name>
        <dbReference type="ChEBI" id="CHEBI:29985"/>
    </ligand>
</feature>
<dbReference type="AlphaFoldDB" id="A0ABD5PF94"/>
<dbReference type="InterPro" id="IPR016176">
    <property type="entry name" value="Cbl-dep_enz_cat"/>
</dbReference>
<dbReference type="HAMAP" id="MF_01923">
    <property type="entry name" value="Me_Asp_mutase_E"/>
    <property type="match status" value="1"/>
</dbReference>
<gene>
    <name evidence="4" type="primary">glmE</name>
    <name evidence="6" type="ORF">ACFO0N_14625</name>
</gene>
<evidence type="ECO:0000256" key="2">
    <source>
        <dbReference type="ARBA" id="ARBA00023235"/>
    </source>
</evidence>
<protein>
    <recommendedName>
        <fullName evidence="4">Glutamate mutase epsilon subunit</fullName>
        <ecNumber evidence="4">5.4.99.1</ecNumber>
    </recommendedName>
    <alternativeName>
        <fullName evidence="4">Glutamate mutase E chain</fullName>
    </alternativeName>
    <alternativeName>
        <fullName evidence="4">Glutamate mutase large subunit</fullName>
    </alternativeName>
    <alternativeName>
        <fullName evidence="4">Methylaspartate mutase</fullName>
    </alternativeName>
</protein>
<dbReference type="GO" id="GO:0031419">
    <property type="term" value="F:cobalamin binding"/>
    <property type="evidence" value="ECO:0007669"/>
    <property type="project" value="UniProtKB-KW"/>
</dbReference>
<dbReference type="CDD" id="cd00245">
    <property type="entry name" value="Glm_e"/>
    <property type="match status" value="1"/>
</dbReference>
<keyword evidence="1 4" id="KW-0846">Cobalamin</keyword>
<feature type="binding site" evidence="4">
    <location>
        <position position="72"/>
    </location>
    <ligand>
        <name>adenosylcob(III)alamin</name>
        <dbReference type="ChEBI" id="CHEBI:18408"/>
    </ligand>
</feature>
<sequence length="505" mass="54666">MSDDTSLEGLRDERLPESELRAVADSLRGDWPTADAVDFAEAVAYHESLPERKRFAPVLESADTPLLQPRAGVPRLDDQCALLDYLRREGGADLLPTTIDSYTRDNEYGKAQQGLDEARETGEDTLNGFPAVNHGVDGCRELIERVDAPVEVRHGTPDARLLAMVTFAGGFQSFEGGPVSYNIPYCKRRDLAETIAHWQFVDRLAGLYTEFGVRINREPFGPLTGTLVPPCIAIAVMVVEGLLAATQGVKSLTLGYGQVGNLVQDVAALRALRSLGEAYLPDDVTVTTVFHEWMGGFPPDEARASGVIGLGGATAAIARPDKVITKSPQEFRGVPTREANAAGLRTTRQLIDMLLDQRVDIDGIDDEQAFIERSTRPLVEAVLDAGDGDVARGVVRAFETGRLDVPFAPSESAKGAVLPARDDDGRVRILAFGDLALPADIREVHENRLDERARTENRPRSFRMVADDVDAIGEGRLIGRPRTDGDPEDAPSEEATVATGGDDST</sequence>
<organism evidence="6 7">
    <name type="scientific">Halobium salinum</name>
    <dbReference type="NCBI Taxonomy" id="1364940"/>
    <lineage>
        <taxon>Archaea</taxon>
        <taxon>Methanobacteriati</taxon>
        <taxon>Methanobacteriota</taxon>
        <taxon>Stenosarchaea group</taxon>
        <taxon>Halobacteria</taxon>
        <taxon>Halobacteriales</taxon>
        <taxon>Haloferacaceae</taxon>
        <taxon>Halobium</taxon>
    </lineage>
</organism>
<feature type="binding site" evidence="4">
    <location>
        <position position="326"/>
    </location>
    <ligand>
        <name>adenosylcob(III)alamin</name>
        <dbReference type="ChEBI" id="CHEBI:18408"/>
    </ligand>
</feature>
<evidence type="ECO:0000256" key="3">
    <source>
        <dbReference type="ARBA" id="ARBA00023285"/>
    </source>
</evidence>
<feature type="binding site" evidence="4">
    <location>
        <position position="104"/>
    </location>
    <ligand>
        <name>L-glutamate</name>
        <dbReference type="ChEBI" id="CHEBI:29985"/>
    </ligand>
</feature>
<evidence type="ECO:0000313" key="6">
    <source>
        <dbReference type="EMBL" id="MFC4359179.1"/>
    </source>
</evidence>
<dbReference type="GO" id="GO:0050097">
    <property type="term" value="F:methylaspartate mutase activity"/>
    <property type="evidence" value="ECO:0007669"/>
    <property type="project" value="UniProtKB-UniRule"/>
</dbReference>
<dbReference type="InterPro" id="IPR014714">
    <property type="entry name" value="Glu_mut_E_C_dom_sf"/>
</dbReference>
<dbReference type="NCBIfam" id="TIGR01503">
    <property type="entry name" value="MthylAspMut_E"/>
    <property type="match status" value="1"/>
</dbReference>
<name>A0ABD5PF94_9EURY</name>
<dbReference type="PIRSF" id="PIRSF001495">
    <property type="entry name" value="Met_asp_mut_epsi"/>
    <property type="match status" value="1"/>
</dbReference>
<feature type="binding site" evidence="4">
    <location>
        <position position="181"/>
    </location>
    <ligand>
        <name>L-glutamate</name>
        <dbReference type="ChEBI" id="CHEBI:29985"/>
    </ligand>
</feature>
<evidence type="ECO:0000256" key="1">
    <source>
        <dbReference type="ARBA" id="ARBA00022628"/>
    </source>
</evidence>
<comment type="subunit">
    <text evidence="4">Heterotetramer composed of 2 epsilon subunits (GlmE) and 2 sigma subunits (GlmS). GlmE exists as a homodimer and GlmS as a monomer.</text>
</comment>
<feature type="binding site" evidence="4">
    <location>
        <position position="330"/>
    </location>
    <ligand>
        <name>adenosylcob(III)alamin</name>
        <dbReference type="ChEBI" id="CHEBI:18408"/>
    </ligand>
</feature>